<dbReference type="Gene3D" id="3.30.200.20">
    <property type="entry name" value="Phosphorylase Kinase, domain 1"/>
    <property type="match status" value="1"/>
</dbReference>
<feature type="compositionally biased region" description="Low complexity" evidence="9">
    <location>
        <begin position="466"/>
        <end position="478"/>
    </location>
</feature>
<dbReference type="RefSeq" id="WP_060593035.1">
    <property type="nucleotide sequence ID" value="NZ_CP031418.1"/>
</dbReference>
<name>A0A0H5NU52_NOCFR</name>
<keyword evidence="7 8" id="KW-0067">ATP-binding</keyword>
<dbReference type="GO" id="GO:0005524">
    <property type="term" value="F:ATP binding"/>
    <property type="evidence" value="ECO:0007669"/>
    <property type="project" value="UniProtKB-UniRule"/>
</dbReference>
<dbReference type="InterPro" id="IPR011009">
    <property type="entry name" value="Kinase-like_dom_sf"/>
</dbReference>
<evidence type="ECO:0000256" key="8">
    <source>
        <dbReference type="PROSITE-ProRule" id="PRU10141"/>
    </source>
</evidence>
<gene>
    <name evidence="12" type="primary">pknH_1</name>
    <name evidence="12" type="ORF">ERS450000_03129</name>
</gene>
<keyword evidence="6 12" id="KW-0418">Kinase</keyword>
<feature type="region of interest" description="Disordered" evidence="9">
    <location>
        <begin position="347"/>
        <end position="379"/>
    </location>
</feature>
<reference evidence="13" key="1">
    <citation type="submission" date="2015-03" db="EMBL/GenBank/DDBJ databases">
        <authorList>
            <consortium name="Pathogen Informatics"/>
        </authorList>
    </citation>
    <scope>NUCLEOTIDE SEQUENCE [LARGE SCALE GENOMIC DNA]</scope>
    <source>
        <strain evidence="13">NCTC11134</strain>
    </source>
</reference>
<dbReference type="PROSITE" id="PS00108">
    <property type="entry name" value="PROTEIN_KINASE_ST"/>
    <property type="match status" value="1"/>
</dbReference>
<feature type="region of interest" description="Disordered" evidence="9">
    <location>
        <begin position="579"/>
        <end position="620"/>
    </location>
</feature>
<feature type="compositionally biased region" description="Low complexity" evidence="9">
    <location>
        <begin position="524"/>
        <end position="534"/>
    </location>
</feature>
<dbReference type="Pfam" id="PF11611">
    <property type="entry name" value="DUF4352"/>
    <property type="match status" value="1"/>
</dbReference>
<feature type="domain" description="Protein kinase" evidence="11">
    <location>
        <begin position="9"/>
        <end position="271"/>
    </location>
</feature>
<evidence type="ECO:0000256" key="4">
    <source>
        <dbReference type="ARBA" id="ARBA00022729"/>
    </source>
</evidence>
<feature type="compositionally biased region" description="Basic and acidic residues" evidence="9">
    <location>
        <begin position="416"/>
        <end position="428"/>
    </location>
</feature>
<keyword evidence="5 8" id="KW-0547">Nucleotide-binding</keyword>
<feature type="binding site" evidence="8">
    <location>
        <position position="38"/>
    </location>
    <ligand>
        <name>ATP</name>
        <dbReference type="ChEBI" id="CHEBI:30616"/>
    </ligand>
</feature>
<dbReference type="InterPro" id="IPR000719">
    <property type="entry name" value="Prot_kinase_dom"/>
</dbReference>
<evidence type="ECO:0000313" key="13">
    <source>
        <dbReference type="Proteomes" id="UP000057820"/>
    </source>
</evidence>
<keyword evidence="10" id="KW-0472">Membrane</keyword>
<feature type="region of interest" description="Disordered" evidence="9">
    <location>
        <begin position="409"/>
        <end position="545"/>
    </location>
</feature>
<dbReference type="GO" id="GO:0004674">
    <property type="term" value="F:protein serine/threonine kinase activity"/>
    <property type="evidence" value="ECO:0007669"/>
    <property type="project" value="UniProtKB-KW"/>
</dbReference>
<feature type="compositionally biased region" description="Pro residues" evidence="9">
    <location>
        <begin position="588"/>
        <end position="607"/>
    </location>
</feature>
<sequence length="741" mass="75847">MEAAQFGPYRLERPLGSGGMGQVWAAHDTRRGRRVALKLLPADLAADDGYRARFEREAELAATLRHPHIVPIHGHGAVDGRLYIEMELVEGTDLGARLAAGGPLDPPTALDILDQVAAALDAAHAAGLVHRDVKPSNILLRPDGFAYLIDFGIARGVGQTSLTATGLTIGTWAYMAPERFSGHADARSDVYSLACVLFESLTGRRPYGDTDPAQQMHGHLMSDPPRAAAVDPTIGPRLDAVIAHGMAKDPAHRHASAGEFLRAARAAHAGAGAPPPTRTLPASGPTPTKAVTAPEPAGRVPPGAVAGGSLGAVAGGSSGAVAGGSPGAAAGGSSGAVAGRSSGVVAAPGRDAVGSSPVPDPAHPGVGAGSAVPGRNPHPTKVMLAPMTGTTGTPAPVHREHVRARWVPPSAPALDPLRHDPPAPEPLRHNPPAPDPARGTPPAADRVRGTPPAADRVRGTPPASIPARRNPLVPAPARRNPPAPAPSRGTAPASIARPVLPAPGARQWYLRRKASTQNAVRRTWGPAWPARRPGPVAPPPPRRRRRGGLVRKLLWATLLVVLAPFVLAVGCLAALAANSGEGGEPATGAPPPAAVVEEPPPGEPDPAGPDAGPAPAGTPVRDGKFEFRVAAMESGVPRVGLQTARGAFAIVTLAVRNISDQPKWFLPFGQKLVTGDGTVVEHDTTATAWQAVQHRLGHSFEVAPGASGTAVLVFDVPAHTAPAHLELHDFVLSGGVTVAVS</sequence>
<organism evidence="12 13">
    <name type="scientific">Nocardia farcinica</name>
    <dbReference type="NCBI Taxonomy" id="37329"/>
    <lineage>
        <taxon>Bacteria</taxon>
        <taxon>Bacillati</taxon>
        <taxon>Actinomycetota</taxon>
        <taxon>Actinomycetes</taxon>
        <taxon>Mycobacteriales</taxon>
        <taxon>Nocardiaceae</taxon>
        <taxon>Nocardia</taxon>
    </lineage>
</organism>
<keyword evidence="2" id="KW-0723">Serine/threonine-protein kinase</keyword>
<evidence type="ECO:0000256" key="6">
    <source>
        <dbReference type="ARBA" id="ARBA00022777"/>
    </source>
</evidence>
<dbReference type="PROSITE" id="PS00107">
    <property type="entry name" value="PROTEIN_KINASE_ATP"/>
    <property type="match status" value="1"/>
</dbReference>
<keyword evidence="3 12" id="KW-0808">Transferase</keyword>
<dbReference type="SMART" id="SM00220">
    <property type="entry name" value="S_TKc"/>
    <property type="match status" value="1"/>
</dbReference>
<dbReference type="CDD" id="cd14014">
    <property type="entry name" value="STKc_PknB_like"/>
    <property type="match status" value="1"/>
</dbReference>
<keyword evidence="10" id="KW-0812">Transmembrane</keyword>
<dbReference type="Pfam" id="PF00069">
    <property type="entry name" value="Pkinase"/>
    <property type="match status" value="1"/>
</dbReference>
<dbReference type="FunFam" id="1.10.510.10:FF:000021">
    <property type="entry name" value="Serine/threonine protein kinase"/>
    <property type="match status" value="1"/>
</dbReference>
<dbReference type="PROSITE" id="PS50011">
    <property type="entry name" value="PROTEIN_KINASE_DOM"/>
    <property type="match status" value="1"/>
</dbReference>
<evidence type="ECO:0000256" key="3">
    <source>
        <dbReference type="ARBA" id="ARBA00022679"/>
    </source>
</evidence>
<protein>
    <recommendedName>
        <fullName evidence="1">non-specific serine/threonine protein kinase</fullName>
        <ecNumber evidence="1">2.7.11.1</ecNumber>
    </recommendedName>
</protein>
<dbReference type="SUPFAM" id="SSF56112">
    <property type="entry name" value="Protein kinase-like (PK-like)"/>
    <property type="match status" value="1"/>
</dbReference>
<dbReference type="InterPro" id="IPR029051">
    <property type="entry name" value="DUF4352"/>
</dbReference>
<dbReference type="InterPro" id="IPR029050">
    <property type="entry name" value="Immunoprotect_excell_Ig-like"/>
</dbReference>
<feature type="compositionally biased region" description="Low complexity" evidence="9">
    <location>
        <begin position="293"/>
        <end position="304"/>
    </location>
</feature>
<dbReference type="Proteomes" id="UP000057820">
    <property type="component" value="Chromosome 1"/>
</dbReference>
<proteinExistence type="predicted"/>
<keyword evidence="10" id="KW-1133">Transmembrane helix</keyword>
<feature type="transmembrane region" description="Helical" evidence="10">
    <location>
        <begin position="553"/>
        <end position="577"/>
    </location>
</feature>
<dbReference type="InterPro" id="IPR008271">
    <property type="entry name" value="Ser/Thr_kinase_AS"/>
</dbReference>
<dbReference type="AlphaFoldDB" id="A0A0H5NU52"/>
<feature type="region of interest" description="Disordered" evidence="9">
    <location>
        <begin position="266"/>
        <end position="304"/>
    </location>
</feature>
<dbReference type="EC" id="2.7.11.1" evidence="1"/>
<evidence type="ECO:0000256" key="1">
    <source>
        <dbReference type="ARBA" id="ARBA00012513"/>
    </source>
</evidence>
<dbReference type="PANTHER" id="PTHR43289">
    <property type="entry name" value="MITOGEN-ACTIVATED PROTEIN KINASE KINASE KINASE 20-RELATED"/>
    <property type="match status" value="1"/>
</dbReference>
<feature type="compositionally biased region" description="Low complexity" evidence="9">
    <location>
        <begin position="608"/>
        <end position="619"/>
    </location>
</feature>
<keyword evidence="4" id="KW-0732">Signal</keyword>
<dbReference type="EMBL" id="LN868938">
    <property type="protein sequence ID" value="CRY78828.1"/>
    <property type="molecule type" value="Genomic_DNA"/>
</dbReference>
<evidence type="ECO:0000313" key="12">
    <source>
        <dbReference type="EMBL" id="CRY78828.1"/>
    </source>
</evidence>
<accession>A0A0H5NU52</accession>
<dbReference type="Gene3D" id="1.10.510.10">
    <property type="entry name" value="Transferase(Phosphotransferase) domain 1"/>
    <property type="match status" value="1"/>
</dbReference>
<dbReference type="Gene3D" id="2.60.40.1240">
    <property type="match status" value="1"/>
</dbReference>
<evidence type="ECO:0000259" key="11">
    <source>
        <dbReference type="PROSITE" id="PS50011"/>
    </source>
</evidence>
<evidence type="ECO:0000256" key="7">
    <source>
        <dbReference type="ARBA" id="ARBA00022840"/>
    </source>
</evidence>
<evidence type="ECO:0000256" key="5">
    <source>
        <dbReference type="ARBA" id="ARBA00022741"/>
    </source>
</evidence>
<evidence type="ECO:0000256" key="2">
    <source>
        <dbReference type="ARBA" id="ARBA00022527"/>
    </source>
</evidence>
<dbReference type="PANTHER" id="PTHR43289:SF6">
    <property type="entry name" value="SERINE_THREONINE-PROTEIN KINASE NEKL-3"/>
    <property type="match status" value="1"/>
</dbReference>
<dbReference type="InterPro" id="IPR017441">
    <property type="entry name" value="Protein_kinase_ATP_BS"/>
</dbReference>
<evidence type="ECO:0000256" key="9">
    <source>
        <dbReference type="SAM" id="MobiDB-lite"/>
    </source>
</evidence>
<evidence type="ECO:0000256" key="10">
    <source>
        <dbReference type="SAM" id="Phobius"/>
    </source>
</evidence>
<dbReference type="KEGG" id="nfr:ERS450000_03129"/>